<sequence length="141" mass="15492">MEIPKDHISAVLNVLDATREIQKNNRQARLAAAYAAENQADQSARCATCRGDHPTRKCTTASIKQTAKAIIKAALCTFCGFATHKVGGCPFRTDRRLHCRRATCGGRLHHRNLPHHGPRKPEPLNAPDPSTSFDLDDLADL</sequence>
<reference evidence="2" key="1">
    <citation type="submission" date="2023-06" db="EMBL/GenBank/DDBJ databases">
        <authorList>
            <person name="Delattre M."/>
        </authorList>
    </citation>
    <scope>NUCLEOTIDE SEQUENCE</scope>
    <source>
        <strain evidence="2">AF72</strain>
    </source>
</reference>
<organism evidence="2 3">
    <name type="scientific">Mesorhabditis spiculigera</name>
    <dbReference type="NCBI Taxonomy" id="96644"/>
    <lineage>
        <taxon>Eukaryota</taxon>
        <taxon>Metazoa</taxon>
        <taxon>Ecdysozoa</taxon>
        <taxon>Nematoda</taxon>
        <taxon>Chromadorea</taxon>
        <taxon>Rhabditida</taxon>
        <taxon>Rhabditina</taxon>
        <taxon>Rhabditomorpha</taxon>
        <taxon>Rhabditoidea</taxon>
        <taxon>Rhabditidae</taxon>
        <taxon>Mesorhabditinae</taxon>
        <taxon>Mesorhabditis</taxon>
    </lineage>
</organism>
<feature type="non-terminal residue" evidence="2">
    <location>
        <position position="141"/>
    </location>
</feature>
<evidence type="ECO:0000256" key="1">
    <source>
        <dbReference type="SAM" id="MobiDB-lite"/>
    </source>
</evidence>
<protein>
    <submittedName>
        <fullName evidence="2">Uncharacterized protein</fullName>
    </submittedName>
</protein>
<gene>
    <name evidence="2" type="ORF">MSPICULIGERA_LOCUS7214</name>
</gene>
<name>A0AA36CGP6_9BILA</name>
<keyword evidence="3" id="KW-1185">Reference proteome</keyword>
<feature type="compositionally biased region" description="Basic residues" evidence="1">
    <location>
        <begin position="108"/>
        <end position="118"/>
    </location>
</feature>
<proteinExistence type="predicted"/>
<evidence type="ECO:0000313" key="3">
    <source>
        <dbReference type="Proteomes" id="UP001177023"/>
    </source>
</evidence>
<dbReference type="AlphaFoldDB" id="A0AA36CGP6"/>
<evidence type="ECO:0000313" key="2">
    <source>
        <dbReference type="EMBL" id="CAJ0568700.1"/>
    </source>
</evidence>
<comment type="caution">
    <text evidence="2">The sequence shown here is derived from an EMBL/GenBank/DDBJ whole genome shotgun (WGS) entry which is preliminary data.</text>
</comment>
<dbReference type="EMBL" id="CATQJA010001799">
    <property type="protein sequence ID" value="CAJ0568700.1"/>
    <property type="molecule type" value="Genomic_DNA"/>
</dbReference>
<dbReference type="Proteomes" id="UP001177023">
    <property type="component" value="Unassembled WGS sequence"/>
</dbReference>
<feature type="region of interest" description="Disordered" evidence="1">
    <location>
        <begin position="108"/>
        <end position="141"/>
    </location>
</feature>
<accession>A0AA36CGP6</accession>